<dbReference type="Gene3D" id="3.30.70.1060">
    <property type="entry name" value="Dimeric alpha+beta barrel"/>
    <property type="match status" value="1"/>
</dbReference>
<dbReference type="InterPro" id="IPR005545">
    <property type="entry name" value="YCII"/>
</dbReference>
<name>A0ABT4W4Q5_9RHOB</name>
<accession>A0ABT4W4Q5</accession>
<dbReference type="SUPFAM" id="SSF54909">
    <property type="entry name" value="Dimeric alpha+beta barrel"/>
    <property type="match status" value="1"/>
</dbReference>
<proteinExistence type="inferred from homology"/>
<keyword evidence="4" id="KW-1185">Reference proteome</keyword>
<feature type="domain" description="YCII-related" evidence="2">
    <location>
        <begin position="11"/>
        <end position="92"/>
    </location>
</feature>
<evidence type="ECO:0000256" key="1">
    <source>
        <dbReference type="ARBA" id="ARBA00007689"/>
    </source>
</evidence>
<organism evidence="3 4">
    <name type="scientific">Aliiroseovarius salicola</name>
    <dbReference type="NCBI Taxonomy" id="3009082"/>
    <lineage>
        <taxon>Bacteria</taxon>
        <taxon>Pseudomonadati</taxon>
        <taxon>Pseudomonadota</taxon>
        <taxon>Alphaproteobacteria</taxon>
        <taxon>Rhodobacterales</taxon>
        <taxon>Paracoccaceae</taxon>
        <taxon>Aliiroseovarius</taxon>
    </lineage>
</organism>
<dbReference type="EMBL" id="JAQIIO010000010">
    <property type="protein sequence ID" value="MDA5095436.1"/>
    <property type="molecule type" value="Genomic_DNA"/>
</dbReference>
<dbReference type="Pfam" id="PF03795">
    <property type="entry name" value="YCII"/>
    <property type="match status" value="1"/>
</dbReference>
<evidence type="ECO:0000313" key="3">
    <source>
        <dbReference type="EMBL" id="MDA5095436.1"/>
    </source>
</evidence>
<comment type="similarity">
    <text evidence="1">Belongs to the YciI family.</text>
</comment>
<evidence type="ECO:0000259" key="2">
    <source>
        <dbReference type="Pfam" id="PF03795"/>
    </source>
</evidence>
<comment type="caution">
    <text evidence="3">The sequence shown here is derived from an EMBL/GenBank/DDBJ whole genome shotgun (WGS) entry which is preliminary data.</text>
</comment>
<dbReference type="InterPro" id="IPR011008">
    <property type="entry name" value="Dimeric_a/b-barrel"/>
</dbReference>
<protein>
    <submittedName>
        <fullName evidence="3">YciI family protein</fullName>
    </submittedName>
</protein>
<evidence type="ECO:0000313" key="4">
    <source>
        <dbReference type="Proteomes" id="UP001528040"/>
    </source>
</evidence>
<gene>
    <name evidence="3" type="ORF">O2N63_15210</name>
</gene>
<sequence>MPQFYMAYHVTGAMGDADAQADNQARYKAWMEKHAGALVVPAQPLGPQWTITAEGAEEGFEGSMMGYSVLEAADLDAAIAIAKECPFCEMGNLQLAEMMTMPGKS</sequence>
<dbReference type="RefSeq" id="WP_271055142.1">
    <property type="nucleotide sequence ID" value="NZ_JAQIIO010000010.1"/>
</dbReference>
<dbReference type="Proteomes" id="UP001528040">
    <property type="component" value="Unassembled WGS sequence"/>
</dbReference>
<reference evidence="3 4" key="1">
    <citation type="submission" date="2023-01" db="EMBL/GenBank/DDBJ databases">
        <authorList>
            <person name="Yoon J.-W."/>
        </authorList>
    </citation>
    <scope>NUCLEOTIDE SEQUENCE [LARGE SCALE GENOMIC DNA]</scope>
    <source>
        <strain evidence="3 4">KMU-50</strain>
    </source>
</reference>